<accession>A0A7Y9RTV6</accession>
<dbReference type="EMBL" id="JACCAC010000001">
    <property type="protein sequence ID" value="NYG54039.1"/>
    <property type="molecule type" value="Genomic_DNA"/>
</dbReference>
<dbReference type="PANTHER" id="PTHR32251">
    <property type="entry name" value="3-OXO-5-ALPHA-STEROID 4-DEHYDROGENASE"/>
    <property type="match status" value="1"/>
</dbReference>
<dbReference type="Pfam" id="PF06966">
    <property type="entry name" value="DUF1295"/>
    <property type="match status" value="1"/>
</dbReference>
<dbReference type="AlphaFoldDB" id="A0A7Y9RTV6"/>
<feature type="transmembrane region" description="Helical" evidence="1">
    <location>
        <begin position="211"/>
        <end position="232"/>
    </location>
</feature>
<dbReference type="GO" id="GO:0016020">
    <property type="term" value="C:membrane"/>
    <property type="evidence" value="ECO:0007669"/>
    <property type="project" value="TreeGrafter"/>
</dbReference>
<dbReference type="PANTHER" id="PTHR32251:SF17">
    <property type="entry name" value="STEROID 5-ALPHA REDUCTASE C-TERMINAL DOMAIN-CONTAINING PROTEIN"/>
    <property type="match status" value="1"/>
</dbReference>
<gene>
    <name evidence="2" type="ORF">BJ989_000343</name>
</gene>
<evidence type="ECO:0000313" key="3">
    <source>
        <dbReference type="Proteomes" id="UP000544110"/>
    </source>
</evidence>
<keyword evidence="3" id="KW-1185">Reference proteome</keyword>
<feature type="transmembrane region" description="Helical" evidence="1">
    <location>
        <begin position="17"/>
        <end position="39"/>
    </location>
</feature>
<feature type="transmembrane region" description="Helical" evidence="1">
    <location>
        <begin position="77"/>
        <end position="95"/>
    </location>
</feature>
<keyword evidence="1" id="KW-0812">Transmembrane</keyword>
<sequence>MSAVDMTSTGLGDLLGAWWPLALTALLVVAAAMTVTAAAAWRSSRVAVVDVTWGVGFVLAALAGAVVGVAVDGSDGARRWLLAAVVAVWGLRLAWHIRGRAQGHGEDPRYAELIGVRPEEDRRAWFVLGVRKVFVVQAVALWLISWPVQVGQALPVASWWLVGVGVAVTAVGVVFEAVGDAQLAAYKRVPKAERPPVMDTGLWRYTRHPNYFGDACVWWGLWLAGGLASGWVPGLATLVAPVAMTWFLVFATGARLLERTMAQRPGYPEYAARTSMFVPLPPKRR</sequence>
<dbReference type="RefSeq" id="WP_343049002.1">
    <property type="nucleotide sequence ID" value="NZ_JACCAC010000001.1"/>
</dbReference>
<keyword evidence="1" id="KW-0472">Membrane</keyword>
<organism evidence="2 3">
    <name type="scientific">Nocardioides perillae</name>
    <dbReference type="NCBI Taxonomy" id="1119534"/>
    <lineage>
        <taxon>Bacteria</taxon>
        <taxon>Bacillati</taxon>
        <taxon>Actinomycetota</taxon>
        <taxon>Actinomycetes</taxon>
        <taxon>Propionibacteriales</taxon>
        <taxon>Nocardioidaceae</taxon>
        <taxon>Nocardioides</taxon>
    </lineage>
</organism>
<evidence type="ECO:0000313" key="2">
    <source>
        <dbReference type="EMBL" id="NYG54039.1"/>
    </source>
</evidence>
<feature type="transmembrane region" description="Helical" evidence="1">
    <location>
        <begin position="51"/>
        <end position="71"/>
    </location>
</feature>
<dbReference type="InterPro" id="IPR010721">
    <property type="entry name" value="UstE-like"/>
</dbReference>
<evidence type="ECO:0000256" key="1">
    <source>
        <dbReference type="SAM" id="Phobius"/>
    </source>
</evidence>
<comment type="caution">
    <text evidence="2">The sequence shown here is derived from an EMBL/GenBank/DDBJ whole genome shotgun (WGS) entry which is preliminary data.</text>
</comment>
<protein>
    <submittedName>
        <fullName evidence="2">Steroid 5-alpha reductase family enzyme</fullName>
    </submittedName>
</protein>
<dbReference type="Gene3D" id="1.20.120.1630">
    <property type="match status" value="1"/>
</dbReference>
<dbReference type="PROSITE" id="PS50244">
    <property type="entry name" value="S5A_REDUCTASE"/>
    <property type="match status" value="1"/>
</dbReference>
<name>A0A7Y9RTV6_9ACTN</name>
<feature type="transmembrane region" description="Helical" evidence="1">
    <location>
        <begin position="124"/>
        <end position="145"/>
    </location>
</feature>
<reference evidence="2 3" key="1">
    <citation type="submission" date="2020-07" db="EMBL/GenBank/DDBJ databases">
        <title>Sequencing the genomes of 1000 actinobacteria strains.</title>
        <authorList>
            <person name="Klenk H.-P."/>
        </authorList>
    </citation>
    <scope>NUCLEOTIDE SEQUENCE [LARGE SCALE GENOMIC DNA]</scope>
    <source>
        <strain evidence="2 3">DSM 24552</strain>
    </source>
</reference>
<proteinExistence type="predicted"/>
<feature type="transmembrane region" description="Helical" evidence="1">
    <location>
        <begin position="157"/>
        <end position="178"/>
    </location>
</feature>
<dbReference type="Proteomes" id="UP000544110">
    <property type="component" value="Unassembled WGS sequence"/>
</dbReference>
<feature type="transmembrane region" description="Helical" evidence="1">
    <location>
        <begin position="238"/>
        <end position="257"/>
    </location>
</feature>
<keyword evidence="1" id="KW-1133">Transmembrane helix</keyword>